<organism evidence="1 2">
    <name type="scientific">Flavobacterium artemisiae</name>
    <dbReference type="NCBI Taxonomy" id="2126556"/>
    <lineage>
        <taxon>Bacteria</taxon>
        <taxon>Pseudomonadati</taxon>
        <taxon>Bacteroidota</taxon>
        <taxon>Flavobacteriia</taxon>
        <taxon>Flavobacteriales</taxon>
        <taxon>Flavobacteriaceae</taxon>
        <taxon>Flavobacterium</taxon>
    </lineage>
</organism>
<keyword evidence="2" id="KW-1185">Reference proteome</keyword>
<dbReference type="RefSeq" id="WP_379817555.1">
    <property type="nucleotide sequence ID" value="NZ_JBHUDZ010000003.1"/>
</dbReference>
<dbReference type="Proteomes" id="UP001597138">
    <property type="component" value="Unassembled WGS sequence"/>
</dbReference>
<proteinExistence type="predicted"/>
<protein>
    <recommendedName>
        <fullName evidence="3">Lipoprotein</fullName>
    </recommendedName>
</protein>
<evidence type="ECO:0000313" key="1">
    <source>
        <dbReference type="EMBL" id="MFD1602047.1"/>
    </source>
</evidence>
<evidence type="ECO:0000313" key="2">
    <source>
        <dbReference type="Proteomes" id="UP001597138"/>
    </source>
</evidence>
<comment type="caution">
    <text evidence="1">The sequence shown here is derived from an EMBL/GenBank/DDBJ whole genome shotgun (WGS) entry which is preliminary data.</text>
</comment>
<dbReference type="EMBL" id="JBHUDZ010000003">
    <property type="protein sequence ID" value="MFD1602047.1"/>
    <property type="molecule type" value="Genomic_DNA"/>
</dbReference>
<dbReference type="PROSITE" id="PS51257">
    <property type="entry name" value="PROKAR_LIPOPROTEIN"/>
    <property type="match status" value="1"/>
</dbReference>
<evidence type="ECO:0008006" key="3">
    <source>
        <dbReference type="Google" id="ProtNLM"/>
    </source>
</evidence>
<gene>
    <name evidence="1" type="ORF">ACFSC2_04765</name>
</gene>
<accession>A0ABW4HAT8</accession>
<reference evidence="2" key="1">
    <citation type="journal article" date="2019" name="Int. J. Syst. Evol. Microbiol.">
        <title>The Global Catalogue of Microorganisms (GCM) 10K type strain sequencing project: providing services to taxonomists for standard genome sequencing and annotation.</title>
        <authorList>
            <consortium name="The Broad Institute Genomics Platform"/>
            <consortium name="The Broad Institute Genome Sequencing Center for Infectious Disease"/>
            <person name="Wu L."/>
            <person name="Ma J."/>
        </authorList>
    </citation>
    <scope>NUCLEOTIDE SEQUENCE [LARGE SCALE GENOMIC DNA]</scope>
    <source>
        <strain evidence="2">CCUG 70865</strain>
    </source>
</reference>
<name>A0ABW4HAT8_9FLAO</name>
<sequence length="181" mass="20243">MKNNGLLQHFFIVLILTTVVSCNKKTESLPKSTIEKSVTEVPVSDTISNTISTTDPIEGTYTTKECGISLIISKTKTDYKYVLKTKLRTLKGKAVLSKNNSGEKYISLEGIKWDEYEGDISNEDESDSTADSQTKKDLEIPVGIDALYLKDTLTIQNYGNSMNYYTKISECGLKYIQLVKK</sequence>